<keyword evidence="3" id="KW-1185">Reference proteome</keyword>
<gene>
    <name evidence="2" type="ORF">SCUD_LOCUS23286</name>
</gene>
<proteinExistence type="predicted"/>
<evidence type="ECO:0000256" key="1">
    <source>
        <dbReference type="SAM" id="MobiDB-lite"/>
    </source>
</evidence>
<organism evidence="4">
    <name type="scientific">Schistosoma curassoni</name>
    <dbReference type="NCBI Taxonomy" id="6186"/>
    <lineage>
        <taxon>Eukaryota</taxon>
        <taxon>Metazoa</taxon>
        <taxon>Spiralia</taxon>
        <taxon>Lophotrochozoa</taxon>
        <taxon>Platyhelminthes</taxon>
        <taxon>Trematoda</taxon>
        <taxon>Digenea</taxon>
        <taxon>Strigeidida</taxon>
        <taxon>Schistosomatoidea</taxon>
        <taxon>Schistosomatidae</taxon>
        <taxon>Schistosoma</taxon>
    </lineage>
</organism>
<dbReference type="WBParaSite" id="SCUD_0002328901-mRNA-1">
    <property type="protein sequence ID" value="SCUD_0002328901-mRNA-1"/>
    <property type="gene ID" value="SCUD_0002328901"/>
</dbReference>
<sequence length="101" mass="11406">MAVKHGRCLRSIARTYWDHRDITEPTESYTDQNKALSSSALSNQQSDRDTLCNDYNEAIVNSVNNIILSDNQNVYPGYTTTCKTNTSNHQNTESKSSLLVF</sequence>
<name>A0A183L7G6_9TREM</name>
<reference evidence="2 3" key="2">
    <citation type="submission" date="2018-11" db="EMBL/GenBank/DDBJ databases">
        <authorList>
            <consortium name="Pathogen Informatics"/>
        </authorList>
    </citation>
    <scope>NUCLEOTIDE SEQUENCE [LARGE SCALE GENOMIC DNA]</scope>
    <source>
        <strain evidence="2">Dakar</strain>
        <strain evidence="3">Dakar, Senegal</strain>
    </source>
</reference>
<feature type="compositionally biased region" description="Low complexity" evidence="1">
    <location>
        <begin position="33"/>
        <end position="45"/>
    </location>
</feature>
<protein>
    <submittedName>
        <fullName evidence="2 4">Uncharacterized protein</fullName>
    </submittedName>
</protein>
<dbReference type="AlphaFoldDB" id="A0A183L7G6"/>
<dbReference type="Proteomes" id="UP000279833">
    <property type="component" value="Unassembled WGS sequence"/>
</dbReference>
<dbReference type="EMBL" id="UZAK01053422">
    <property type="protein sequence ID" value="VDP82262.1"/>
    <property type="molecule type" value="Genomic_DNA"/>
</dbReference>
<feature type="region of interest" description="Disordered" evidence="1">
    <location>
        <begin position="27"/>
        <end position="48"/>
    </location>
</feature>
<evidence type="ECO:0000313" key="2">
    <source>
        <dbReference type="EMBL" id="VDP82262.1"/>
    </source>
</evidence>
<accession>A0A183L7G6</accession>
<reference evidence="4" key="1">
    <citation type="submission" date="2016-06" db="UniProtKB">
        <authorList>
            <consortium name="WormBaseParasite"/>
        </authorList>
    </citation>
    <scope>IDENTIFICATION</scope>
</reference>
<dbReference type="STRING" id="6186.A0A183L7G6"/>
<evidence type="ECO:0000313" key="3">
    <source>
        <dbReference type="Proteomes" id="UP000279833"/>
    </source>
</evidence>
<evidence type="ECO:0000313" key="4">
    <source>
        <dbReference type="WBParaSite" id="SCUD_0002328901-mRNA-1"/>
    </source>
</evidence>